<dbReference type="PANTHER" id="PTHR37984:SF13">
    <property type="entry name" value="RIBONUCLEASE H"/>
    <property type="match status" value="1"/>
</dbReference>
<dbReference type="InterPro" id="IPR043128">
    <property type="entry name" value="Rev_trsase/Diguanyl_cyclase"/>
</dbReference>
<evidence type="ECO:0000313" key="3">
    <source>
        <dbReference type="Proteomes" id="UP001235939"/>
    </source>
</evidence>
<gene>
    <name evidence="2" type="ORF">LAZ67_12001721</name>
</gene>
<dbReference type="SUPFAM" id="SSF56672">
    <property type="entry name" value="DNA/RNA polymerases"/>
    <property type="match status" value="1"/>
</dbReference>
<dbReference type="Pfam" id="PF00078">
    <property type="entry name" value="RVT_1"/>
    <property type="match status" value="1"/>
</dbReference>
<dbReference type="Gene3D" id="3.30.70.270">
    <property type="match status" value="1"/>
</dbReference>
<feature type="domain" description="Reverse transcriptase" evidence="1">
    <location>
        <begin position="201"/>
        <end position="351"/>
    </location>
</feature>
<dbReference type="Gene3D" id="3.10.10.10">
    <property type="entry name" value="HIV Type 1 Reverse Transcriptase, subunit A, domain 1"/>
    <property type="match status" value="1"/>
</dbReference>
<protein>
    <submittedName>
        <fullName evidence="2">K02A2.6-like</fullName>
    </submittedName>
</protein>
<dbReference type="CDD" id="cd01647">
    <property type="entry name" value="RT_LTR"/>
    <property type="match status" value="1"/>
</dbReference>
<dbReference type="EMBL" id="CP092874">
    <property type="protein sequence ID" value="UYV74899.1"/>
    <property type="molecule type" value="Genomic_DNA"/>
</dbReference>
<dbReference type="Proteomes" id="UP001235939">
    <property type="component" value="Chromosome 12"/>
</dbReference>
<dbReference type="InterPro" id="IPR043502">
    <property type="entry name" value="DNA/RNA_pol_sf"/>
</dbReference>
<dbReference type="InterPro" id="IPR050951">
    <property type="entry name" value="Retrovirus_Pol_polyprotein"/>
</dbReference>
<accession>A0ABY6L218</accession>
<reference evidence="2 3" key="1">
    <citation type="submission" date="2022-01" db="EMBL/GenBank/DDBJ databases">
        <title>A chromosomal length assembly of Cordylochernes scorpioides.</title>
        <authorList>
            <person name="Zeh D."/>
            <person name="Zeh J."/>
        </authorList>
    </citation>
    <scope>NUCLEOTIDE SEQUENCE [LARGE SCALE GENOMIC DNA]</scope>
    <source>
        <strain evidence="2">IN4F17</strain>
        <tissue evidence="2">Whole Body</tissue>
    </source>
</reference>
<dbReference type="InterPro" id="IPR000477">
    <property type="entry name" value="RT_dom"/>
</dbReference>
<evidence type="ECO:0000259" key="1">
    <source>
        <dbReference type="PROSITE" id="PS50878"/>
    </source>
</evidence>
<organism evidence="2 3">
    <name type="scientific">Cordylochernes scorpioides</name>
    <dbReference type="NCBI Taxonomy" id="51811"/>
    <lineage>
        <taxon>Eukaryota</taxon>
        <taxon>Metazoa</taxon>
        <taxon>Ecdysozoa</taxon>
        <taxon>Arthropoda</taxon>
        <taxon>Chelicerata</taxon>
        <taxon>Arachnida</taxon>
        <taxon>Pseudoscorpiones</taxon>
        <taxon>Cheliferoidea</taxon>
        <taxon>Chernetidae</taxon>
        <taxon>Cordylochernes</taxon>
    </lineage>
</organism>
<keyword evidence="3" id="KW-1185">Reference proteome</keyword>
<dbReference type="PANTHER" id="PTHR37984">
    <property type="entry name" value="PROTEIN CBG26694"/>
    <property type="match status" value="1"/>
</dbReference>
<proteinExistence type="predicted"/>
<name>A0ABY6L218_9ARAC</name>
<dbReference type="PROSITE" id="PS50878">
    <property type="entry name" value="RT_POL"/>
    <property type="match status" value="1"/>
</dbReference>
<sequence>MKDQPYDTIIQRIKLHLDPKKKVIPQRFRFLKRIQQEGESISEYLRELKHLAINCNFVDMLGTMMRDRFVAGIKSEILQKKLLQEDDDFTLDKVFAVAISFELAEINTRELQDKLVAKISPGETDATINLTVDDYSLCFTIDTGSPVTLIPTDIYKNYCSRIILPGVNLYDNNKAKEDEYLYWCIRASFRAKALRLARYNDTMSDIDGFHAYWTAPIVPVLKKDGSVRICGDFRCTANKAIELDRYPLPSIDEIFLKLSRSTVFSTLDLSQAYLQVMLAEEAKAVVGINTTKRLFSYKRLPYDVAVAPNKFQRIMEGLFSDLPGVACYIDDILVAGKDFEDHEQKLDLVFR</sequence>
<evidence type="ECO:0000313" key="2">
    <source>
        <dbReference type="EMBL" id="UYV74899.1"/>
    </source>
</evidence>